<evidence type="ECO:0000256" key="1">
    <source>
        <dbReference type="SAM" id="Phobius"/>
    </source>
</evidence>
<evidence type="ECO:0000259" key="2">
    <source>
        <dbReference type="Pfam" id="PF16491"/>
    </source>
</evidence>
<dbReference type="Proteomes" id="UP000005323">
    <property type="component" value="Unassembled WGS sequence"/>
</dbReference>
<feature type="transmembrane region" description="Helical" evidence="1">
    <location>
        <begin position="93"/>
        <end position="113"/>
    </location>
</feature>
<dbReference type="AlphaFoldDB" id="I9U326"/>
<keyword evidence="1" id="KW-1133">Transmembrane helix</keyword>
<feature type="transmembrane region" description="Helical" evidence="1">
    <location>
        <begin position="6"/>
        <end position="26"/>
    </location>
</feature>
<name>I9U326_HELPX</name>
<dbReference type="GO" id="GO:0008233">
    <property type="term" value="F:peptidase activity"/>
    <property type="evidence" value="ECO:0007669"/>
    <property type="project" value="UniProtKB-KW"/>
</dbReference>
<keyword evidence="3" id="KW-0645">Protease</keyword>
<dbReference type="Pfam" id="PF16491">
    <property type="entry name" value="Peptidase_M48_N"/>
    <property type="match status" value="1"/>
</dbReference>
<accession>I9U326</accession>
<keyword evidence="1" id="KW-0472">Membrane</keyword>
<gene>
    <name evidence="3" type="ORF">HPHPA26_0996</name>
</gene>
<dbReference type="EMBL" id="AKOV01000002">
    <property type="protein sequence ID" value="EJB74929.1"/>
    <property type="molecule type" value="Genomic_DNA"/>
</dbReference>
<feature type="domain" description="CAAX prenyl protease 1 N-terminal" evidence="2">
    <location>
        <begin position="37"/>
        <end position="115"/>
    </location>
</feature>
<keyword evidence="3" id="KW-0378">Hydrolase</keyword>
<organism evidence="3 4">
    <name type="scientific">Helicobacter pylori Hp A-26</name>
    <dbReference type="NCBI Taxonomy" id="992056"/>
    <lineage>
        <taxon>Bacteria</taxon>
        <taxon>Pseudomonadati</taxon>
        <taxon>Campylobacterota</taxon>
        <taxon>Epsilonproteobacteria</taxon>
        <taxon>Campylobacterales</taxon>
        <taxon>Helicobacteraceae</taxon>
        <taxon>Helicobacter</taxon>
    </lineage>
</organism>
<protein>
    <submittedName>
        <fullName evidence="3">Putative zinc-metallo protease</fullName>
    </submittedName>
</protein>
<dbReference type="PATRIC" id="fig|992056.3.peg.978"/>
<proteinExistence type="predicted"/>
<dbReference type="InterPro" id="IPR032456">
    <property type="entry name" value="Peptidase_M48_N"/>
</dbReference>
<reference evidence="3 4" key="1">
    <citation type="journal article" date="2013" name="Pathog. Dis.">
        <title>Genome sequences of 65 Helicobacter pylori strains isolated from asymptomatic individuals and patients with gastric cancer, peptic ulcer disease, or gastritis.</title>
        <authorList>
            <person name="Blanchard T.G."/>
            <person name="Czinn S.J."/>
            <person name="Correa P."/>
            <person name="Nakazawa T."/>
            <person name="Keelan M."/>
            <person name="Morningstar L."/>
            <person name="Santana-Cruz I."/>
            <person name="Maroo A."/>
            <person name="McCracken C."/>
            <person name="Shefchek K."/>
            <person name="Daugherty S."/>
            <person name="Song Y."/>
            <person name="Fraser C.M."/>
            <person name="Fricke W.F."/>
        </authorList>
    </citation>
    <scope>NUCLEOTIDE SEQUENCE [LARGE SCALE GENOMIC DNA]</scope>
    <source>
        <strain evidence="3 4">Hp A-26</strain>
    </source>
</reference>
<feature type="transmembrane region" description="Helical" evidence="1">
    <location>
        <begin position="55"/>
        <end position="73"/>
    </location>
</feature>
<evidence type="ECO:0000313" key="3">
    <source>
        <dbReference type="EMBL" id="EJB74929.1"/>
    </source>
</evidence>
<dbReference type="GO" id="GO:0006508">
    <property type="term" value="P:proteolysis"/>
    <property type="evidence" value="ECO:0007669"/>
    <property type="project" value="UniProtKB-KW"/>
</dbReference>
<comment type="caution">
    <text evidence="3">The sequence shown here is derived from an EMBL/GenBank/DDBJ whole genome shotgun (WGS) entry which is preliminary data.</text>
</comment>
<keyword evidence="1" id="KW-0812">Transmembrane</keyword>
<sequence>MIICIFYLLFFTTPYIVGDILQLKFIRQKLCEKPVLLPQKDYEEAGHYAIRKMQLSIISQILDGIIFAGWVFFGLTHLEDLTHYLNLPETLGYLVFALLFLAIQSVLSLPIILHHHAFG</sequence>
<evidence type="ECO:0000313" key="4">
    <source>
        <dbReference type="Proteomes" id="UP000005323"/>
    </source>
</evidence>